<comment type="caution">
    <text evidence="1">The sequence shown here is derived from an EMBL/GenBank/DDBJ whole genome shotgun (WGS) entry which is preliminary data.</text>
</comment>
<evidence type="ECO:0000313" key="1">
    <source>
        <dbReference type="EMBL" id="KKM46884.1"/>
    </source>
</evidence>
<dbReference type="EMBL" id="PSWU01000012">
    <property type="protein sequence ID" value="PPI14440.1"/>
    <property type="molecule type" value="Genomic_DNA"/>
</dbReference>
<evidence type="ECO:0000313" key="2">
    <source>
        <dbReference type="EMBL" id="PPI14440.1"/>
    </source>
</evidence>
<name>A0A0C5BAH8_9MICO</name>
<dbReference type="OrthoDB" id="9780674at2"/>
<dbReference type="PATRIC" id="fig|145458.7.peg.1793"/>
<keyword evidence="3" id="KW-1185">Reference proteome</keyword>
<dbReference type="KEGG" id="rtx:TI83_07850"/>
<dbReference type="Proteomes" id="UP000237966">
    <property type="component" value="Unassembled WGS sequence"/>
</dbReference>
<dbReference type="Proteomes" id="UP000052979">
    <property type="component" value="Unassembled WGS sequence"/>
</dbReference>
<dbReference type="STRING" id="145458.APU90_09235"/>
<gene>
    <name evidence="2" type="ORF">C5C51_07670</name>
    <name evidence="1" type="ORF">VT73_00980</name>
</gene>
<dbReference type="PANTHER" id="PTHR42110">
    <property type="entry name" value="L-ASPARAGINASE, PUTATIVE (AFU_ORTHOLOGUE AFUA_3G11890)-RELATED"/>
    <property type="match status" value="1"/>
</dbReference>
<dbReference type="Pfam" id="PF06089">
    <property type="entry name" value="Asparaginase_II"/>
    <property type="match status" value="1"/>
</dbReference>
<dbReference type="EMBL" id="LBFI01000011">
    <property type="protein sequence ID" value="KKM46884.1"/>
    <property type="molecule type" value="Genomic_DNA"/>
</dbReference>
<dbReference type="PANTHER" id="PTHR42110:SF1">
    <property type="entry name" value="L-ASPARAGINASE, PUTATIVE (AFU_ORTHOLOGUE AFUA_3G11890)-RELATED"/>
    <property type="match status" value="1"/>
</dbReference>
<accession>A0A0C5BAH8</accession>
<dbReference type="eggNOG" id="COG4448">
    <property type="taxonomic scope" value="Bacteria"/>
</dbReference>
<organism evidence="1 3">
    <name type="scientific">Rathayibacter toxicus</name>
    <dbReference type="NCBI Taxonomy" id="145458"/>
    <lineage>
        <taxon>Bacteria</taxon>
        <taxon>Bacillati</taxon>
        <taxon>Actinomycetota</taxon>
        <taxon>Actinomycetes</taxon>
        <taxon>Micrococcales</taxon>
        <taxon>Microbacteriaceae</taxon>
        <taxon>Rathayibacter</taxon>
    </lineage>
</organism>
<protein>
    <submittedName>
        <fullName evidence="1">Asparaginase</fullName>
    </submittedName>
</protein>
<dbReference type="InterPro" id="IPR010349">
    <property type="entry name" value="Asparaginase_II"/>
</dbReference>
<proteinExistence type="predicted"/>
<reference evidence="1 3" key="1">
    <citation type="submission" date="2015-04" db="EMBL/GenBank/DDBJ databases">
        <title>Draft genome sequence of Rathayibacter toxicus strain FH-142 (AKA 70134 or CS 32), a Western Australian isolate.</title>
        <authorList>
            <consortium name="Consortium for Microbial Forensics and Genomics (microFORGE)"/>
            <person name="Knight B.M."/>
            <person name="Roberts D.P."/>
            <person name="Lin D."/>
            <person name="Hari K."/>
            <person name="Fletcher J."/>
            <person name="Melcher U."/>
            <person name="Blagden T."/>
            <person name="Luster D.G."/>
            <person name="Sechler A.J."/>
            <person name="Schneider W.L."/>
            <person name="Winegar R.A."/>
        </authorList>
    </citation>
    <scope>NUCLEOTIDE SEQUENCE [LARGE SCALE GENOMIC DNA]</scope>
    <source>
        <strain evidence="1 3">FH142</strain>
    </source>
</reference>
<reference evidence="2 4" key="2">
    <citation type="submission" date="2018-02" db="EMBL/GenBank/DDBJ databases">
        <title>Bacteriophage NCPPB3778 and a type I-E CRISPR drive the evolution of the US Biological Select Agent, Rathayibacter toxicus.</title>
        <authorList>
            <person name="Davis E.W.II."/>
            <person name="Tabima J.F."/>
            <person name="Weisberg A.J."/>
            <person name="Lopes L.D."/>
            <person name="Wiseman M.S."/>
            <person name="Wiseman M.S."/>
            <person name="Pupko T."/>
            <person name="Belcher M.S."/>
            <person name="Sechler A.J."/>
            <person name="Tancos M.A."/>
            <person name="Schroeder B.K."/>
            <person name="Murray T.D."/>
            <person name="Luster D.G."/>
            <person name="Schneider W.L."/>
            <person name="Rogers E."/>
            <person name="Andreote F.D."/>
            <person name="Grunwald N.J."/>
            <person name="Putnam M.L."/>
            <person name="Chang J.H."/>
        </authorList>
    </citation>
    <scope>NUCLEOTIDE SEQUENCE [LARGE SCALE GENOMIC DNA]</scope>
    <source>
        <strain evidence="2 4">FH99</strain>
    </source>
</reference>
<evidence type="ECO:0000313" key="4">
    <source>
        <dbReference type="Proteomes" id="UP000237966"/>
    </source>
</evidence>
<dbReference type="GeneID" id="93666784"/>
<dbReference type="AlphaFoldDB" id="A0A0C5BAH8"/>
<evidence type="ECO:0000313" key="3">
    <source>
        <dbReference type="Proteomes" id="UP000052979"/>
    </source>
</evidence>
<dbReference type="KEGG" id="rtc:APU90_09235"/>
<sequence>MPQGTFTVAESVELAVVERCGFIESRHAGSAVLLDAEGRITRSLGTPTAAIFPRSCLKLFQTLAVMTAGVELRDAEAVIATASHAGTSQHIALVQNLLSRAGLDHTALQCPADWPHDSAARSQLLRAKGTAHPLAMNCSGKHAAMLLACVHNGWSIEDYLERSHPLQQHSVDIIERLTGERIVASGIDGCGAPVHAMSLITLARGIARIVSSSPASPFGLYRQAGILTKAIRENAWAIDGPGRDNTVVIEDLGLIAKFGAEGVLVMAAPDGTTVALKILDGSLRAATVVALKLLVDAEVVDRTPANEVLARLNLVVWGGERAVGAIRASYV</sequence>
<dbReference type="RefSeq" id="WP_027691593.1">
    <property type="nucleotide sequence ID" value="NZ_CP010848.1"/>
</dbReference>